<evidence type="ECO:0000259" key="24">
    <source>
        <dbReference type="PROSITE" id="PS50104"/>
    </source>
</evidence>
<dbReference type="GO" id="GO:0001726">
    <property type="term" value="C:ruffle"/>
    <property type="evidence" value="ECO:0007669"/>
    <property type="project" value="UniProtKB-SubCell"/>
</dbReference>
<keyword evidence="5" id="KW-1003">Cell membrane</keyword>
<evidence type="ECO:0000256" key="7">
    <source>
        <dbReference type="ARBA" id="ARBA00022614"/>
    </source>
</evidence>
<keyword evidence="19" id="KW-0966">Cell projection</keyword>
<protein>
    <recommendedName>
        <fullName evidence="20">Toll-like receptor 4</fullName>
    </recommendedName>
</protein>
<reference evidence="25 26" key="1">
    <citation type="submission" date="2024-05" db="EMBL/GenBank/DDBJ databases">
        <title>A high-quality chromosomal-level genome assembly of Topmouth culter (Culter alburnus).</title>
        <authorList>
            <person name="Zhao H."/>
        </authorList>
    </citation>
    <scope>NUCLEOTIDE SEQUENCE [LARGE SCALE GENOMIC DNA]</scope>
    <source>
        <strain evidence="25">CATC2023</strain>
        <tissue evidence="25">Muscle</tissue>
    </source>
</reference>
<dbReference type="FunFam" id="3.40.50.10140:FF:000006">
    <property type="entry name" value="Toll-like receptor 4"/>
    <property type="match status" value="1"/>
</dbReference>
<dbReference type="SUPFAM" id="SSF52058">
    <property type="entry name" value="L domain-like"/>
    <property type="match status" value="1"/>
</dbReference>
<dbReference type="Gene3D" id="3.80.10.10">
    <property type="entry name" value="Ribonuclease Inhibitor"/>
    <property type="match status" value="1"/>
</dbReference>
<evidence type="ECO:0000256" key="11">
    <source>
        <dbReference type="ARBA" id="ARBA00022753"/>
    </source>
</evidence>
<evidence type="ECO:0000256" key="9">
    <source>
        <dbReference type="ARBA" id="ARBA00022729"/>
    </source>
</evidence>
<dbReference type="PROSITE" id="PS51450">
    <property type="entry name" value="LRR"/>
    <property type="match status" value="1"/>
</dbReference>
<keyword evidence="16 21" id="KW-0675">Receptor</keyword>
<keyword evidence="9 23" id="KW-0732">Signal</keyword>
<dbReference type="GO" id="GO:0032497">
    <property type="term" value="P:detection of lipopolysaccharide"/>
    <property type="evidence" value="ECO:0007669"/>
    <property type="project" value="TreeGrafter"/>
</dbReference>
<keyword evidence="12" id="KW-0832">Ubl conjugation</keyword>
<dbReference type="GO" id="GO:0001875">
    <property type="term" value="F:lipopolysaccharide immune receptor activity"/>
    <property type="evidence" value="ECO:0007669"/>
    <property type="project" value="TreeGrafter"/>
</dbReference>
<evidence type="ECO:0000256" key="15">
    <source>
        <dbReference type="ARBA" id="ARBA00023136"/>
    </source>
</evidence>
<keyword evidence="26" id="KW-1185">Reference proteome</keyword>
<dbReference type="InterPro" id="IPR001611">
    <property type="entry name" value="Leu-rich_rpt"/>
</dbReference>
<evidence type="ECO:0000256" key="19">
    <source>
        <dbReference type="ARBA" id="ARBA00023273"/>
    </source>
</evidence>
<dbReference type="Gene3D" id="3.40.50.10140">
    <property type="entry name" value="Toll/interleukin-1 receptor homology (TIR) domain"/>
    <property type="match status" value="1"/>
</dbReference>
<evidence type="ECO:0000256" key="13">
    <source>
        <dbReference type="ARBA" id="ARBA00022859"/>
    </source>
</evidence>
<dbReference type="GO" id="GO:0045087">
    <property type="term" value="P:innate immune response"/>
    <property type="evidence" value="ECO:0007669"/>
    <property type="project" value="UniProtKB-UniRule"/>
</dbReference>
<organism evidence="25 26">
    <name type="scientific">Culter alburnus</name>
    <name type="common">Topmouth culter</name>
    <dbReference type="NCBI Taxonomy" id="194366"/>
    <lineage>
        <taxon>Eukaryota</taxon>
        <taxon>Metazoa</taxon>
        <taxon>Chordata</taxon>
        <taxon>Craniata</taxon>
        <taxon>Vertebrata</taxon>
        <taxon>Euteleostomi</taxon>
        <taxon>Actinopterygii</taxon>
        <taxon>Neopterygii</taxon>
        <taxon>Teleostei</taxon>
        <taxon>Ostariophysi</taxon>
        <taxon>Cypriniformes</taxon>
        <taxon>Xenocyprididae</taxon>
        <taxon>Xenocypridinae</taxon>
        <taxon>Culter</taxon>
    </lineage>
</organism>
<evidence type="ECO:0000256" key="16">
    <source>
        <dbReference type="ARBA" id="ARBA00023170"/>
    </source>
</evidence>
<keyword evidence="13 21" id="KW-0391">Immunity</keyword>
<feature type="domain" description="TIR" evidence="24">
    <location>
        <begin position="681"/>
        <end position="824"/>
    </location>
</feature>
<keyword evidence="8 22" id="KW-0812">Transmembrane</keyword>
<comment type="caution">
    <text evidence="25">The sequence shown here is derived from an EMBL/GenBank/DDBJ whole genome shotgun (WGS) entry which is preliminary data.</text>
</comment>
<dbReference type="Proteomes" id="UP001479290">
    <property type="component" value="Unassembled WGS sequence"/>
</dbReference>
<dbReference type="GO" id="GO:0001530">
    <property type="term" value="F:lipopolysaccharide binding"/>
    <property type="evidence" value="ECO:0007669"/>
    <property type="project" value="TreeGrafter"/>
</dbReference>
<name>A0AAW1ZWD6_CULAL</name>
<evidence type="ECO:0000256" key="12">
    <source>
        <dbReference type="ARBA" id="ARBA00022843"/>
    </source>
</evidence>
<evidence type="ECO:0000256" key="4">
    <source>
        <dbReference type="ARBA" id="ARBA00009634"/>
    </source>
</evidence>
<evidence type="ECO:0000256" key="1">
    <source>
        <dbReference type="ARBA" id="ARBA00004251"/>
    </source>
</evidence>
<dbReference type="InterPro" id="IPR017241">
    <property type="entry name" value="Toll-like_receptor"/>
</dbReference>
<accession>A0AAW1ZWD6</accession>
<keyword evidence="14 22" id="KW-1133">Transmembrane helix</keyword>
<evidence type="ECO:0000256" key="23">
    <source>
        <dbReference type="SAM" id="SignalP"/>
    </source>
</evidence>
<keyword evidence="15 22" id="KW-0472">Membrane</keyword>
<dbReference type="PANTHER" id="PTHR24365:SF521">
    <property type="entry name" value="TOLL-LIKE RECEPTOR 4"/>
    <property type="match status" value="1"/>
</dbReference>
<dbReference type="AlphaFoldDB" id="A0AAW1ZWD6"/>
<evidence type="ECO:0000256" key="17">
    <source>
        <dbReference type="ARBA" id="ARBA00023180"/>
    </source>
</evidence>
<dbReference type="Pfam" id="PF13306">
    <property type="entry name" value="LRR_5"/>
    <property type="match status" value="1"/>
</dbReference>
<comment type="subcellular location">
    <subcellularLocation>
        <location evidence="1">Cell membrane</location>
        <topology evidence="1">Single-pass type I membrane protein</topology>
    </subcellularLocation>
    <subcellularLocation>
        <location evidence="3">Cell projection</location>
        <location evidence="3">Ruffle</location>
    </subcellularLocation>
    <subcellularLocation>
        <location evidence="2">Early endosome</location>
    </subcellularLocation>
</comment>
<sequence>MTQKISISRKMIFFTISAFVICFSIGAGESCTKIKENLHYSCMGRNLNSIPPSIPSSVQTLDFSYNVIKHLQKSAFPILSFLRVLDLSRCHIKHIENDAFYNVKNLTTLILTGNPVTYFGPGCLNSLHNLQRLDLVDVGLVSLPLQMNNLTRLQELRVGTNNIQSVSLPPFMSSFKDFSLLDLHANNISTIKTDHTVVLRKIGRNMTLILSRNPLLYIEPGAFKDVHLRQLDIRSAFVSFAAQKVGLKALYGLNVERLMFGKYRDDFRFQFSDTDFLDGFCSINFTEVYYYIMESPTKFISSFRCMINATKIVVMGGLIDETEHVLFHELKELYLISSHLGSLPGKQLSHLHTLEKLIITHNNGPICDEAFIDMPMLKYMDLSSNQIKLKRCCATLLSGTPQIRYLNLSLNAEIDLDVVSFVGLDSLEILDFHHTKILRIGYLSVLSNLKYLRYLDVSYSSIIFTNIYCFYGLSSLNVLKMAGNNFRGDVVRYLFNNLTVLEHLDLSYCHVVEVHSSSFKNLQRLRLLNLRGNSLIAIDFLTHSNLKQLTSFYVDKNSITSIPLDVLQKLPTNLSEFDLSSNPIDCSCSQTDFIFWIIQNQNILKQPENIFCQSFSLSSDFRAADFDIDSCVHKKRLTIVLSICFVILVVVLSVLVYRFQFYLQYCCILLRGYRSPAQQECSYDAFVIFSSYDEVWVMNELMENLENGVPPINLCLHMRDFQAGKSIASNIIDEGIMGSRKVIVVVSQHFIDSAWCRFEFELAQSRFMMERNANIIIIILEDVEERKTKKVFGLHKHLKKNTYLKWSRDPLSNMRFWIRLRRAIIDTKQ</sequence>
<evidence type="ECO:0000256" key="18">
    <source>
        <dbReference type="ARBA" id="ARBA00023198"/>
    </source>
</evidence>
<keyword evidence="6 21" id="KW-0399">Innate immunity</keyword>
<dbReference type="SUPFAM" id="SSF52200">
    <property type="entry name" value="Toll/Interleukin receptor TIR domain"/>
    <property type="match status" value="1"/>
</dbReference>
<dbReference type="GO" id="GO:0006954">
    <property type="term" value="P:inflammatory response"/>
    <property type="evidence" value="ECO:0007669"/>
    <property type="project" value="UniProtKB-UniRule"/>
</dbReference>
<dbReference type="SUPFAM" id="SSF52047">
    <property type="entry name" value="RNI-like"/>
    <property type="match status" value="1"/>
</dbReference>
<dbReference type="Pfam" id="PF13855">
    <property type="entry name" value="LRR_8"/>
    <property type="match status" value="2"/>
</dbReference>
<keyword evidence="17" id="KW-0325">Glycoprotein</keyword>
<dbReference type="SMART" id="SM00255">
    <property type="entry name" value="TIR"/>
    <property type="match status" value="1"/>
</dbReference>
<dbReference type="EMBL" id="JAWDJR010000013">
    <property type="protein sequence ID" value="KAK9964754.1"/>
    <property type="molecule type" value="Genomic_DNA"/>
</dbReference>
<dbReference type="PROSITE" id="PS50104">
    <property type="entry name" value="TIR"/>
    <property type="match status" value="1"/>
</dbReference>
<dbReference type="PANTHER" id="PTHR24365">
    <property type="entry name" value="TOLL-LIKE RECEPTOR"/>
    <property type="match status" value="1"/>
</dbReference>
<evidence type="ECO:0000256" key="21">
    <source>
        <dbReference type="PIRNR" id="PIRNR037595"/>
    </source>
</evidence>
<dbReference type="SMART" id="SM00369">
    <property type="entry name" value="LRR_TYP"/>
    <property type="match status" value="8"/>
</dbReference>
<feature type="transmembrane region" description="Helical" evidence="22">
    <location>
        <begin position="637"/>
        <end position="657"/>
    </location>
</feature>
<evidence type="ECO:0000256" key="3">
    <source>
        <dbReference type="ARBA" id="ARBA00004466"/>
    </source>
</evidence>
<evidence type="ECO:0000256" key="8">
    <source>
        <dbReference type="ARBA" id="ARBA00022692"/>
    </source>
</evidence>
<dbReference type="GO" id="GO:0005769">
    <property type="term" value="C:early endosome"/>
    <property type="evidence" value="ECO:0007669"/>
    <property type="project" value="UniProtKB-SubCell"/>
</dbReference>
<dbReference type="InterPro" id="IPR026906">
    <property type="entry name" value="LRR_5"/>
</dbReference>
<evidence type="ECO:0000313" key="25">
    <source>
        <dbReference type="EMBL" id="KAK9964754.1"/>
    </source>
</evidence>
<feature type="signal peptide" evidence="23">
    <location>
        <begin position="1"/>
        <end position="28"/>
    </location>
</feature>
<keyword evidence="11" id="KW-0967">Endosome</keyword>
<keyword evidence="7" id="KW-0433">Leucine-rich repeat</keyword>
<feature type="transmembrane region" description="Helical" evidence="22">
    <location>
        <begin position="457"/>
        <end position="479"/>
    </location>
</feature>
<evidence type="ECO:0000313" key="26">
    <source>
        <dbReference type="Proteomes" id="UP001479290"/>
    </source>
</evidence>
<keyword evidence="18 21" id="KW-0395">Inflammatory response</keyword>
<dbReference type="GO" id="GO:0050829">
    <property type="term" value="P:defense response to Gram-negative bacterium"/>
    <property type="evidence" value="ECO:0007669"/>
    <property type="project" value="TreeGrafter"/>
</dbReference>
<evidence type="ECO:0000256" key="10">
    <source>
        <dbReference type="ARBA" id="ARBA00022737"/>
    </source>
</evidence>
<comment type="similarity">
    <text evidence="4 21">Belongs to the Toll-like receptor family.</text>
</comment>
<dbReference type="Pfam" id="PF01582">
    <property type="entry name" value="TIR"/>
    <property type="match status" value="1"/>
</dbReference>
<dbReference type="GO" id="GO:0002755">
    <property type="term" value="P:MyD88-dependent toll-like receptor signaling pathway"/>
    <property type="evidence" value="ECO:0007669"/>
    <property type="project" value="TreeGrafter"/>
</dbReference>
<proteinExistence type="inferred from homology"/>
<evidence type="ECO:0000256" key="6">
    <source>
        <dbReference type="ARBA" id="ARBA00022588"/>
    </source>
</evidence>
<dbReference type="InterPro" id="IPR032675">
    <property type="entry name" value="LRR_dom_sf"/>
</dbReference>
<dbReference type="InterPro" id="IPR035897">
    <property type="entry name" value="Toll_tir_struct_dom_sf"/>
</dbReference>
<dbReference type="InterPro" id="IPR003591">
    <property type="entry name" value="Leu-rich_rpt_typical-subtyp"/>
</dbReference>
<evidence type="ECO:0000256" key="20">
    <source>
        <dbReference type="ARBA" id="ARBA00040109"/>
    </source>
</evidence>
<evidence type="ECO:0000256" key="22">
    <source>
        <dbReference type="SAM" id="Phobius"/>
    </source>
</evidence>
<dbReference type="GO" id="GO:0005886">
    <property type="term" value="C:plasma membrane"/>
    <property type="evidence" value="ECO:0007669"/>
    <property type="project" value="UniProtKB-SubCell"/>
</dbReference>
<gene>
    <name evidence="25" type="ORF">ABG768_005899</name>
</gene>
<dbReference type="GO" id="GO:0034142">
    <property type="term" value="P:toll-like receptor 4 signaling pathway"/>
    <property type="evidence" value="ECO:0007669"/>
    <property type="project" value="TreeGrafter"/>
</dbReference>
<dbReference type="InterPro" id="IPR000157">
    <property type="entry name" value="TIR_dom"/>
</dbReference>
<feature type="chain" id="PRO_5043430345" description="Toll-like receptor 4" evidence="23">
    <location>
        <begin position="29"/>
        <end position="829"/>
    </location>
</feature>
<evidence type="ECO:0000256" key="5">
    <source>
        <dbReference type="ARBA" id="ARBA00022475"/>
    </source>
</evidence>
<keyword evidence="10" id="KW-0677">Repeat</keyword>
<dbReference type="GO" id="GO:0046696">
    <property type="term" value="C:lipopolysaccharide receptor complex"/>
    <property type="evidence" value="ECO:0007669"/>
    <property type="project" value="TreeGrafter"/>
</dbReference>
<evidence type="ECO:0000256" key="14">
    <source>
        <dbReference type="ARBA" id="ARBA00022989"/>
    </source>
</evidence>
<dbReference type="PIRSF" id="PIRSF037595">
    <property type="entry name" value="Toll-like_receptor"/>
    <property type="match status" value="1"/>
</dbReference>
<evidence type="ECO:0000256" key="2">
    <source>
        <dbReference type="ARBA" id="ARBA00004412"/>
    </source>
</evidence>
<dbReference type="GO" id="GO:0004888">
    <property type="term" value="F:transmembrane signaling receptor activity"/>
    <property type="evidence" value="ECO:0007669"/>
    <property type="project" value="InterPro"/>
</dbReference>